<dbReference type="STRING" id="582744.Msip34_0974"/>
<keyword evidence="2" id="KW-1133">Transmembrane helix</keyword>
<gene>
    <name evidence="4" type="ordered locus">Msip34_0974</name>
</gene>
<dbReference type="HOGENOM" id="CLU_054568_0_1_4"/>
<feature type="region of interest" description="Disordered" evidence="1">
    <location>
        <begin position="194"/>
        <end position="217"/>
    </location>
</feature>
<feature type="transmembrane region" description="Helical" evidence="2">
    <location>
        <begin position="65"/>
        <end position="85"/>
    </location>
</feature>
<name>C6XCE6_METGS</name>
<dbReference type="PANTHER" id="PTHR34351:SF1">
    <property type="entry name" value="SLR1927 PROTEIN"/>
    <property type="match status" value="1"/>
</dbReference>
<evidence type="ECO:0000256" key="2">
    <source>
        <dbReference type="SAM" id="Phobius"/>
    </source>
</evidence>
<reference evidence="4 5" key="2">
    <citation type="journal article" date="2011" name="J. Bacteriol.">
        <title>Genomes of three methylotrophs from a single niche uncover genetic and metabolic divergence of Methylophilaceae.</title>
        <authorList>
            <person name="Lapidus A."/>
            <person name="Clum A."/>
            <person name="Labutti K."/>
            <person name="Kaluzhnaya M.G."/>
            <person name="Lim S."/>
            <person name="Beck D.A."/>
            <person name="Glavina Del Rio T."/>
            <person name="Nolan M."/>
            <person name="Mavromatis K."/>
            <person name="Huntemann M."/>
            <person name="Lucas S."/>
            <person name="Lidstrom M.E."/>
            <person name="Ivanova N."/>
            <person name="Chistoserdova L."/>
        </authorList>
    </citation>
    <scope>NUCLEOTIDE SEQUENCE [LARGE SCALE GENOMIC DNA]</scope>
    <source>
        <strain evidence="4 5">SIP3-4</strain>
    </source>
</reference>
<organism evidence="4 5">
    <name type="scientific">Methylovorus glucosotrophus (strain SIP3-4)</name>
    <dbReference type="NCBI Taxonomy" id="582744"/>
    <lineage>
        <taxon>Bacteria</taxon>
        <taxon>Pseudomonadati</taxon>
        <taxon>Pseudomonadota</taxon>
        <taxon>Betaproteobacteria</taxon>
        <taxon>Nitrosomonadales</taxon>
        <taxon>Methylophilaceae</taxon>
        <taxon>Methylovorus</taxon>
    </lineage>
</organism>
<keyword evidence="5" id="KW-1185">Reference proteome</keyword>
<dbReference type="KEGG" id="mei:Msip34_0974"/>
<feature type="transmembrane region" description="Helical" evidence="2">
    <location>
        <begin position="36"/>
        <end position="59"/>
    </location>
</feature>
<keyword evidence="2" id="KW-0472">Membrane</keyword>
<accession>C6XCE6</accession>
<evidence type="ECO:0000313" key="4">
    <source>
        <dbReference type="EMBL" id="ACT50221.1"/>
    </source>
</evidence>
<feature type="compositionally biased region" description="Low complexity" evidence="1">
    <location>
        <begin position="194"/>
        <end position="203"/>
    </location>
</feature>
<dbReference type="RefSeq" id="WP_015829754.1">
    <property type="nucleotide sequence ID" value="NC_012969.1"/>
</dbReference>
<dbReference type="EMBL" id="CP001674">
    <property type="protein sequence ID" value="ACT50221.1"/>
    <property type="molecule type" value="Genomic_DNA"/>
</dbReference>
<sequence length="325" mass="35983">MSRPAAFIKSSLNWTRWLRTARADARRGPVLTTRHIYILPTRAGVLYGTIIIAMLLGSINYSLSLGFVLTFLLAALGIVCMLHTWRNLAWLEVSHCQASPVFAGEDAALEVRLKESSGRMRHAIYASCAACLQPQSTDIPPKQSGTITLAYPTARRGWSEPGRLTLFTVFPLGLLQAWSYADTDCRVLVYPRPAASGRSSASSTDQAGKGSRDSLLGDQDFAGLRHYRPGDSPRRIDWKASSREQGMYSKHFQGEPVSSVWLDWHETTGPDGEERICQLVRWVVDAHQAGGRYGLRLPQLTLAADRGEAHYQRCLQALALMELPA</sequence>
<dbReference type="InterPro" id="IPR002881">
    <property type="entry name" value="DUF58"/>
</dbReference>
<dbReference type="OrthoDB" id="5298497at2"/>
<dbReference type="PANTHER" id="PTHR34351">
    <property type="entry name" value="SLR1927 PROTEIN-RELATED"/>
    <property type="match status" value="1"/>
</dbReference>
<feature type="domain" description="DUF58" evidence="3">
    <location>
        <begin position="224"/>
        <end position="262"/>
    </location>
</feature>
<protein>
    <recommendedName>
        <fullName evidence="3">DUF58 domain-containing protein</fullName>
    </recommendedName>
</protein>
<evidence type="ECO:0000256" key="1">
    <source>
        <dbReference type="SAM" id="MobiDB-lite"/>
    </source>
</evidence>
<dbReference type="eggNOG" id="COG1721">
    <property type="taxonomic scope" value="Bacteria"/>
</dbReference>
<evidence type="ECO:0000313" key="5">
    <source>
        <dbReference type="Proteomes" id="UP000002743"/>
    </source>
</evidence>
<dbReference type="Pfam" id="PF01882">
    <property type="entry name" value="DUF58"/>
    <property type="match status" value="1"/>
</dbReference>
<evidence type="ECO:0000259" key="3">
    <source>
        <dbReference type="Pfam" id="PF01882"/>
    </source>
</evidence>
<keyword evidence="2" id="KW-0812">Transmembrane</keyword>
<dbReference type="AlphaFoldDB" id="C6XCE6"/>
<reference evidence="5" key="1">
    <citation type="submission" date="2009-07" db="EMBL/GenBank/DDBJ databases">
        <title>Complete sequence of chromosome of Methylovorus sp. SIP3-4.</title>
        <authorList>
            <person name="Lucas S."/>
            <person name="Copeland A."/>
            <person name="Lapidus A."/>
            <person name="Glavina del Rio T."/>
            <person name="Tice H."/>
            <person name="Bruce D."/>
            <person name="Goodwin L."/>
            <person name="Pitluck S."/>
            <person name="Clum A."/>
            <person name="Larimer F."/>
            <person name="Land M."/>
            <person name="Hauser L."/>
            <person name="Kyrpides N."/>
            <person name="Mikhailova N."/>
            <person name="Kayluzhnaya M."/>
            <person name="Chistoserdova L."/>
        </authorList>
    </citation>
    <scope>NUCLEOTIDE SEQUENCE [LARGE SCALE GENOMIC DNA]</scope>
    <source>
        <strain evidence="5">SIP3-4</strain>
    </source>
</reference>
<dbReference type="Proteomes" id="UP000002743">
    <property type="component" value="Chromosome"/>
</dbReference>
<proteinExistence type="predicted"/>